<dbReference type="CDD" id="cd00037">
    <property type="entry name" value="CLECT"/>
    <property type="match status" value="1"/>
</dbReference>
<evidence type="ECO:0000256" key="2">
    <source>
        <dbReference type="ARBA" id="ARBA00022525"/>
    </source>
</evidence>
<evidence type="ECO:0000259" key="9">
    <source>
        <dbReference type="PROSITE" id="PS50234"/>
    </source>
</evidence>
<organism evidence="10 11">
    <name type="scientific">Steinernema hermaphroditum</name>
    <dbReference type="NCBI Taxonomy" id="289476"/>
    <lineage>
        <taxon>Eukaryota</taxon>
        <taxon>Metazoa</taxon>
        <taxon>Ecdysozoa</taxon>
        <taxon>Nematoda</taxon>
        <taxon>Chromadorea</taxon>
        <taxon>Rhabditida</taxon>
        <taxon>Tylenchina</taxon>
        <taxon>Panagrolaimomorpha</taxon>
        <taxon>Strongyloidoidea</taxon>
        <taxon>Steinernematidae</taxon>
        <taxon>Steinernema</taxon>
    </lineage>
</organism>
<gene>
    <name evidence="10" type="ORF">QR680_018043</name>
</gene>
<dbReference type="InterPro" id="IPR057085">
    <property type="entry name" value="Ig_Irg-7"/>
</dbReference>
<dbReference type="InterPro" id="IPR053295">
    <property type="entry name" value="Innate_immunity_reg"/>
</dbReference>
<dbReference type="SMART" id="SM00604">
    <property type="entry name" value="MD"/>
    <property type="match status" value="3"/>
</dbReference>
<dbReference type="PROSITE" id="PS50026">
    <property type="entry name" value="EGF_3"/>
    <property type="match status" value="3"/>
</dbReference>
<feature type="domain" description="C-type lectin" evidence="8">
    <location>
        <begin position="1182"/>
        <end position="1307"/>
    </location>
</feature>
<protein>
    <submittedName>
        <fullName evidence="10">Uncharacterized protein</fullName>
    </submittedName>
</protein>
<dbReference type="Pfam" id="PF25106">
    <property type="entry name" value="VWA_4"/>
    <property type="match status" value="1"/>
</dbReference>
<evidence type="ECO:0000259" key="8">
    <source>
        <dbReference type="PROSITE" id="PS50041"/>
    </source>
</evidence>
<reference evidence="10" key="1">
    <citation type="submission" date="2023-06" db="EMBL/GenBank/DDBJ databases">
        <title>Genomic analysis of the entomopathogenic nematode Steinernema hermaphroditum.</title>
        <authorList>
            <person name="Schwarz E.M."/>
            <person name="Heppert J.K."/>
            <person name="Baniya A."/>
            <person name="Schwartz H.T."/>
            <person name="Tan C.-H."/>
            <person name="Antoshechkin I."/>
            <person name="Sternberg P.W."/>
            <person name="Goodrich-Blair H."/>
            <person name="Dillman A.R."/>
        </authorList>
    </citation>
    <scope>NUCLEOTIDE SEQUENCE</scope>
    <source>
        <strain evidence="10">PS9179</strain>
        <tissue evidence="10">Whole animal</tissue>
    </source>
</reference>
<keyword evidence="2" id="KW-0964">Secreted</keyword>
<dbReference type="InterPro" id="IPR002035">
    <property type="entry name" value="VWF_A"/>
</dbReference>
<dbReference type="SUPFAM" id="SSF53300">
    <property type="entry name" value="vWA-like"/>
    <property type="match status" value="1"/>
</dbReference>
<feature type="domain" description="VWFA" evidence="9">
    <location>
        <begin position="1981"/>
        <end position="2165"/>
    </location>
</feature>
<keyword evidence="4 5" id="KW-1015">Disulfide bond</keyword>
<dbReference type="Pfam" id="PF00059">
    <property type="entry name" value="Lectin_C"/>
    <property type="match status" value="1"/>
</dbReference>
<proteinExistence type="predicted"/>
<dbReference type="SMART" id="SM00034">
    <property type="entry name" value="CLECT"/>
    <property type="match status" value="1"/>
</dbReference>
<dbReference type="Proteomes" id="UP001175271">
    <property type="component" value="Unassembled WGS sequence"/>
</dbReference>
<dbReference type="PROSITE" id="PS50041">
    <property type="entry name" value="C_TYPE_LECTIN_2"/>
    <property type="match status" value="1"/>
</dbReference>
<dbReference type="PROSITE" id="PS01186">
    <property type="entry name" value="EGF_2"/>
    <property type="match status" value="1"/>
</dbReference>
<dbReference type="PANTHER" id="PTHR47324">
    <property type="entry name" value="PROTEIN IRG-7-RELATED"/>
    <property type="match status" value="1"/>
</dbReference>
<evidence type="ECO:0000313" key="10">
    <source>
        <dbReference type="EMBL" id="KAK0405533.1"/>
    </source>
</evidence>
<sequence length="2181" mass="243151">MGKWLTSAAWLLATLLVVGAVFPEIHENDGELSRELKKAVRDWTSRSEPFEAPTFGNNEDAGIHRRSKRSALQSNPNGGCLTPGYTGQHCEFPICDNYVQDYGMEDNEMMTIDFGFSNNVTTPLYFPVDKELKYLEIQMDTSEPVRPSFSLQGPDGKTVTPIADGDDGNARFMSMYNTLKPGTYVVVPTAENLLTPAFTIIHVRALSPLKLMAGFIPADANNGAPERFDVINKTVVQGQANVVAAKVFGLPRPGSVATFSIMHDQYQKYLTHPQPLQIRYGCSFEYFYEMFVCNTPGTYLMKFEGYDFWGYSFSRVSSFRCEVAIPTPSSPPPSTSPQPVITECFHGGHLIKDPKDNTSSCFCEPLFTGPDCRVPVCLHGGRPAPAAPVCTCAKSFFGNHCEHVKCADNAGIENSLKNPSLVLVLRVRQQMNDVITQVNAYLKLIAAELEFDPEYLQHIIVVTFNNGKLWGSKQFSSIDAVNEDLKKIATSTDDSGGCVDTVYSAISEVFAKYPIALKSPIYVFTDAMPSDYDQLELIYSANAYFYSPIYFMLVQNPTLQACENDRYGKAWRAMEGVSVRSGGMVFDPIAAGDIGKFFERHMYSTFYRSQLVYENDLRVCSEQPALQTIAVDQNLEQLVIIAQGSNLSLTLLNPSGKQVKFSETLSQGSAYFWAYSGPIAGQWSFKLSADKGTPCQYRAYGLVHKDKLAKDREYKMVWGFTNADVVDAPFRVPVVGFPLRLVAHVQGYEVPSMFENAEVAIYANHDKGRELVFAANSVWRDGCSFEIEFPAYTCYHPNEDLYFNLYFRDRRGNTVQRAGHFYCAYMPVTINPPEGCQNGGVNMNGTCICPPLWNGKNCETRVCLNGGTNVHGTYCECLPGHVGASCETVSCITQGDEPKVDFGNKFRSMIILLDLSTSNAYTLQELKTFFPHILRDFKSHHERWIEDYTVIGYNSTWHGVLTNAKWDNQQPVVDAIGRAYDLSQQYPDPHCQVKMWEAIQLGIEYSGVNGYINVFQGGLPNENDNVGTIITAYDSISVKRLRFNTFLGFKNKGQAFCQANRTSYDLLEELVALSEGQFFPLSVYSFKNALNTLPAMYMQNMVDRRSVADCTVPQTFYISMDTYAQSTQITVFGYVANLTVFKPNGTKADFNLLTEVINDDNTGTYMYELRKPCPSEWQPVGKAPYCAHFGIQNLTWTEARDYCKQAGGFLADEMYPDKADFLDMDAVHLDHWFGLNDLAQNGVWMWDRGARAEAPLADANHTYRNWAAGEPANDANRRCGARLYKNGATNAQWYSANCAEKRAFICQRHKFSDRFEPLNLDDDDLPSGKWRVELYTEAQTFDGQSYPECFYEVRTQSKIGIISGFALDEHSDKSSGFPTSGTDKNIFITHLTGTEVAAVQPKLTYSIIYDLLNRTMSAGTTYQRRENCQYEWFSQNFDCPNGDNPKNGFAAIHTGEDEFGVSFQRLTTGHCKKPTMFCGNGGVIYKGQCVCDEFWTGADCNTPVCVNGGMLDVVRNKCFCLRGFTGDACQWPLCNAKVPYNFDNDGKTFAMVVENTQANKDALDSLRSEIKNVLTDANNASKTKKWFKNYMLVTFTTDGQSRINEYPDLDSFVNGFQQYTQNPDHSAQKCSYPIFTLLADVMAHENFVKPNSVLYLVSRGMPNDLKEGALYFDQMGAQSRAQFFVKLVMDPACKIKGMETVLAQYAYTSNGNFFYVPPKDVGKHMQSYLPAVYGSSVLSTPTIAKFQCSQLLEEIQVDRETTDLFLTLYMDKYAPIGITDPFGATITPVTLSQSNNTHIISIKTPNPGLYTFFFNSSSQLCMIQIRGKNGPQVFTGFVDASKKNANHIDNIQTVPAPNANNIIVAHSTSPAKLTMVEFFGVRSNNTEAISFVQLNARWGCSFEFYSEPFQCPAEVFVAFVHGIDFTGTTFRRMAYFSCLGLNGTVPTLPPYTTPAPTTPPTVSTTLAPTTTPMTPKTIVADIFLLVDASADMNNDTYQKEMVNFIVKTFNYFDLSQTGLKFSIFAVDGNDGMPNDKRYSLGPVSDPAFLRRKLVELGDVFLSTMQGQKYLKDTLDLITNKNLINDHSFTAVNNRLVMYFTSSSSPTPEAIAKATAMRSNGQFGFMTVAYKGDGANVDSLKSFSGGADCSFATSDVNQLDGIGSKIQKKIWAAALANNAQYC</sequence>
<evidence type="ECO:0000313" key="11">
    <source>
        <dbReference type="Proteomes" id="UP001175271"/>
    </source>
</evidence>
<feature type="disulfide bond" evidence="5">
    <location>
        <begin position="877"/>
        <end position="886"/>
    </location>
</feature>
<dbReference type="InterPro" id="IPR001304">
    <property type="entry name" value="C-type_lectin-like"/>
</dbReference>
<dbReference type="Pfam" id="PF23623">
    <property type="entry name" value="GBD_IRG7_N"/>
    <property type="match status" value="1"/>
</dbReference>
<evidence type="ECO:0000256" key="3">
    <source>
        <dbReference type="ARBA" id="ARBA00022729"/>
    </source>
</evidence>
<name>A0AA39HGQ4_9BILA</name>
<dbReference type="InterPro" id="IPR016186">
    <property type="entry name" value="C-type_lectin-like/link_sf"/>
</dbReference>
<feature type="domain" description="EGF-like" evidence="7">
    <location>
        <begin position="368"/>
        <end position="402"/>
    </location>
</feature>
<dbReference type="PANTHER" id="PTHR47324:SF1">
    <property type="entry name" value="EGF-LIKE DOMAIN-CONTAINING PROTEIN-RELATED"/>
    <property type="match status" value="1"/>
</dbReference>
<evidence type="ECO:0000256" key="5">
    <source>
        <dbReference type="PROSITE-ProRule" id="PRU00076"/>
    </source>
</evidence>
<evidence type="ECO:0000256" key="1">
    <source>
        <dbReference type="ARBA" id="ARBA00004613"/>
    </source>
</evidence>
<dbReference type="InterPro" id="IPR000742">
    <property type="entry name" value="EGF"/>
</dbReference>
<comment type="caution">
    <text evidence="5">Lacks conserved residue(s) required for the propagation of feature annotation.</text>
</comment>
<feature type="disulfide bond" evidence="5">
    <location>
        <begin position="392"/>
        <end position="401"/>
    </location>
</feature>
<feature type="domain" description="EGF-like" evidence="7">
    <location>
        <begin position="1496"/>
        <end position="1530"/>
    </location>
</feature>
<dbReference type="PROSITE" id="PS00022">
    <property type="entry name" value="EGF_1"/>
    <property type="match status" value="3"/>
</dbReference>
<dbReference type="Gene3D" id="3.40.50.410">
    <property type="entry name" value="von Willebrand factor, type A domain"/>
    <property type="match status" value="1"/>
</dbReference>
<evidence type="ECO:0000256" key="6">
    <source>
        <dbReference type="SAM" id="SignalP"/>
    </source>
</evidence>
<dbReference type="SUPFAM" id="SSF56436">
    <property type="entry name" value="C-type lectin-like"/>
    <property type="match status" value="1"/>
</dbReference>
<feature type="disulfide bond" evidence="5">
    <location>
        <begin position="1520"/>
        <end position="1529"/>
    </location>
</feature>
<evidence type="ECO:0000256" key="4">
    <source>
        <dbReference type="ARBA" id="ARBA00023157"/>
    </source>
</evidence>
<feature type="signal peptide" evidence="6">
    <location>
        <begin position="1"/>
        <end position="20"/>
    </location>
</feature>
<dbReference type="InterPro" id="IPR006582">
    <property type="entry name" value="MD_domain"/>
</dbReference>
<dbReference type="CDD" id="cd00054">
    <property type="entry name" value="EGF_CA"/>
    <property type="match status" value="1"/>
</dbReference>
<feature type="chain" id="PRO_5041455600" evidence="6">
    <location>
        <begin position="21"/>
        <end position="2181"/>
    </location>
</feature>
<dbReference type="SMART" id="SM00181">
    <property type="entry name" value="EGF"/>
    <property type="match status" value="3"/>
</dbReference>
<dbReference type="PROSITE" id="PS50234">
    <property type="entry name" value="VWFA"/>
    <property type="match status" value="1"/>
</dbReference>
<comment type="subcellular location">
    <subcellularLocation>
        <location evidence="1">Secreted</location>
    </subcellularLocation>
</comment>
<dbReference type="InterPro" id="IPR018378">
    <property type="entry name" value="C-type_lectin_CS"/>
</dbReference>
<accession>A0AA39HGQ4</accession>
<feature type="domain" description="EGF-like" evidence="7">
    <location>
        <begin position="854"/>
        <end position="887"/>
    </location>
</feature>
<dbReference type="InterPro" id="IPR036465">
    <property type="entry name" value="vWFA_dom_sf"/>
</dbReference>
<dbReference type="InterPro" id="IPR056861">
    <property type="entry name" value="HMCN1-like_VWA"/>
</dbReference>
<dbReference type="Gene3D" id="3.10.100.10">
    <property type="entry name" value="Mannose-Binding Protein A, subunit A"/>
    <property type="match status" value="1"/>
</dbReference>
<dbReference type="InterPro" id="IPR016187">
    <property type="entry name" value="CTDL_fold"/>
</dbReference>
<dbReference type="PROSITE" id="PS00615">
    <property type="entry name" value="C_TYPE_LECTIN_1"/>
    <property type="match status" value="1"/>
</dbReference>
<keyword evidence="5" id="KW-0245">EGF-like domain</keyword>
<comment type="caution">
    <text evidence="10">The sequence shown here is derived from an EMBL/GenBank/DDBJ whole genome shotgun (WGS) entry which is preliminary data.</text>
</comment>
<keyword evidence="11" id="KW-1185">Reference proteome</keyword>
<keyword evidence="3 6" id="KW-0732">Signal</keyword>
<evidence type="ECO:0000259" key="7">
    <source>
        <dbReference type="PROSITE" id="PS50026"/>
    </source>
</evidence>
<dbReference type="Gene3D" id="2.10.25.10">
    <property type="entry name" value="Laminin"/>
    <property type="match status" value="2"/>
</dbReference>
<dbReference type="InterPro" id="IPR057086">
    <property type="entry name" value="GBD_Irg-7_N"/>
</dbReference>
<dbReference type="Pfam" id="PF24415">
    <property type="entry name" value="Ig_Irg-7"/>
    <property type="match status" value="3"/>
</dbReference>
<dbReference type="EMBL" id="JAUCMV010000004">
    <property type="protein sequence ID" value="KAK0405533.1"/>
    <property type="molecule type" value="Genomic_DNA"/>
</dbReference>